<reference evidence="1 2" key="1">
    <citation type="submission" date="2020-06" db="EMBL/GenBank/DDBJ databases">
        <title>Complete genome sequence of Candidatus Phytoplasma asteris RP166.</title>
        <authorList>
            <person name="Cho S.-T."/>
            <person name="Zwolinska A."/>
            <person name="Huang W."/>
            <person name="Wouters R."/>
            <person name="Hogenhout S.A."/>
            <person name="Kuo C.-H."/>
        </authorList>
    </citation>
    <scope>NUCLEOTIDE SEQUENCE [LARGE SCALE GENOMIC DNA]</scope>
    <source>
        <strain evidence="1">RP166</strain>
    </source>
</reference>
<dbReference type="EMBL" id="CP055264">
    <property type="protein sequence ID" value="QKX95736.1"/>
    <property type="molecule type" value="Genomic_DNA"/>
</dbReference>
<organism evidence="1 2">
    <name type="scientific">Rapeseed phyllody phytoplasma</name>
    <dbReference type="NCBI Taxonomy" id="2490543"/>
    <lineage>
        <taxon>Bacteria</taxon>
        <taxon>Bacillati</taxon>
        <taxon>Mycoplasmatota</taxon>
        <taxon>Mollicutes</taxon>
        <taxon>Acholeplasmatales</taxon>
        <taxon>Acholeplasmataceae</taxon>
        <taxon>Candidatus Phytoplasma</taxon>
        <taxon>16SrI (Aster yellows group)</taxon>
    </lineage>
</organism>
<proteinExistence type="predicted"/>
<dbReference type="KEGG" id="rphy:RP166_8130"/>
<evidence type="ECO:0000313" key="2">
    <source>
        <dbReference type="Proteomes" id="UP000509122"/>
    </source>
</evidence>
<dbReference type="AlphaFoldDB" id="A0A859IAA9"/>
<dbReference type="Proteomes" id="UP000509122">
    <property type="component" value="Chromosome"/>
</dbReference>
<sequence>MKLDIKKNYFFNKKYFKFTFVFFLFILLFNKFNQNHIFAMEKEDIASSSTSNRNHLNKSKKLSLTHSSKSYVTLKEVNNKKSNTPNLSYYNILKSLNLDLTRPSHLGVSSLEEIKYKFSDILINFAPSFKFYGSFPTIEGFQNFKICEQQSDLQSFYISLEDFEEILEEEEGFFNKKLRLKKDKIQKRIMYTFCYDTESHNYIGSNKNERWNADNVLDFIVDIEITKSPINNDIPISLIFKTFSCTSDNLFFDIGFVIDNIHFIKK</sequence>
<name>A0A859IAA9_9MOLU</name>
<evidence type="ECO:0000313" key="1">
    <source>
        <dbReference type="EMBL" id="QKX95736.1"/>
    </source>
</evidence>
<gene>
    <name evidence="1" type="ORF">RP166_8130</name>
</gene>
<accession>A0A859IAA9</accession>
<protein>
    <submittedName>
        <fullName evidence="1">Putative secreted protein, SAP20-like</fullName>
    </submittedName>
</protein>